<reference evidence="1 2" key="1">
    <citation type="submission" date="2016-10" db="EMBL/GenBank/DDBJ databases">
        <title>Comparative genomics of Bacillus thuringiensis reveals a path to pathogens against multiple invertebrate hosts.</title>
        <authorList>
            <person name="Zheng J."/>
            <person name="Gao Q."/>
            <person name="Liu H."/>
            <person name="Peng D."/>
            <person name="Ruan L."/>
            <person name="Sun M."/>
        </authorList>
    </citation>
    <scope>NUCLEOTIDE SEQUENCE [LARGE SCALE GENOMIC DNA]</scope>
    <source>
        <strain evidence="1">BGSC 4BB1</strain>
    </source>
</reference>
<accession>A0A9Q5X1Q7</accession>
<evidence type="ECO:0000313" key="1">
    <source>
        <dbReference type="EMBL" id="OTX42271.1"/>
    </source>
</evidence>
<dbReference type="RefSeq" id="WP_087957248.1">
    <property type="nucleotide sequence ID" value="NZ_NFCY01000031.1"/>
</dbReference>
<proteinExistence type="predicted"/>
<comment type="caution">
    <text evidence="1">The sequence shown here is derived from an EMBL/GenBank/DDBJ whole genome shotgun (WGS) entry which is preliminary data.</text>
</comment>
<dbReference type="AlphaFoldDB" id="A0A9Q5X1Q7"/>
<organism evidence="1 2">
    <name type="scientific">Bacillus thuringiensis serovar sooncheon</name>
    <dbReference type="NCBI Taxonomy" id="180891"/>
    <lineage>
        <taxon>Bacteria</taxon>
        <taxon>Bacillati</taxon>
        <taxon>Bacillota</taxon>
        <taxon>Bacilli</taxon>
        <taxon>Bacillales</taxon>
        <taxon>Bacillaceae</taxon>
        <taxon>Bacillus</taxon>
        <taxon>Bacillus cereus group</taxon>
    </lineage>
</organism>
<sequence>MKQLEQYFTEEFLKTYDYHELHIDKFRKTINHSKVITPLEYLLNVEPQVGVSYETYLYVKAVYCKLKKNTKALGDIQEYWDVFVKE</sequence>
<name>A0A9Q5X1Q7_BACTU</name>
<dbReference type="Proteomes" id="UP000194733">
    <property type="component" value="Unassembled WGS sequence"/>
</dbReference>
<evidence type="ECO:0000313" key="2">
    <source>
        <dbReference type="Proteomes" id="UP000194733"/>
    </source>
</evidence>
<dbReference type="EMBL" id="NFCY01000031">
    <property type="protein sequence ID" value="OTX42271.1"/>
    <property type="molecule type" value="Genomic_DNA"/>
</dbReference>
<gene>
    <name evidence="1" type="ORF">BK724_26135</name>
</gene>
<protein>
    <submittedName>
        <fullName evidence="1">Uncharacterized protein</fullName>
    </submittedName>
</protein>